<dbReference type="EMBL" id="JABCLD010001390">
    <property type="protein sequence ID" value="NMU26716.1"/>
    <property type="molecule type" value="Genomic_DNA"/>
</dbReference>
<dbReference type="Proteomes" id="UP000555836">
    <property type="component" value="Unassembled WGS sequence"/>
</dbReference>
<reference evidence="1 2" key="1">
    <citation type="submission" date="2020-04" db="EMBL/GenBank/DDBJ databases">
        <title>Whole-genome sequencing of Vibrio spp. from China reveals different genetic environments of blaCTX-M-14 among diverse lineages.</title>
        <authorList>
            <person name="Zheng Z."/>
            <person name="Ye L."/>
            <person name="Chen S."/>
        </authorList>
    </citation>
    <scope>NUCLEOTIDE SEQUENCE [LARGE SCALE GENOMIC DNA]</scope>
    <source>
        <strain evidence="1 2">Vb0574</strain>
    </source>
</reference>
<evidence type="ECO:0000313" key="1">
    <source>
        <dbReference type="EMBL" id="NMU26716.1"/>
    </source>
</evidence>
<feature type="non-terminal residue" evidence="1">
    <location>
        <position position="1"/>
    </location>
</feature>
<organism evidence="1 2">
    <name type="scientific">Vibrio parahaemolyticus</name>
    <dbReference type="NCBI Taxonomy" id="670"/>
    <lineage>
        <taxon>Bacteria</taxon>
        <taxon>Pseudomonadati</taxon>
        <taxon>Pseudomonadota</taxon>
        <taxon>Gammaproteobacteria</taxon>
        <taxon>Vibrionales</taxon>
        <taxon>Vibrionaceae</taxon>
        <taxon>Vibrio</taxon>
    </lineage>
</organism>
<sequence>GSTTSKLQEVGRGLRLPVNEYMARVNGEFRLNYFVDFTEKDFVASLVQEVNETSFKETVPSKLTQELEDKILSKYSDL</sequence>
<accession>A0A7Y0X6A0</accession>
<proteinExistence type="predicted"/>
<evidence type="ECO:0000313" key="2">
    <source>
        <dbReference type="Proteomes" id="UP000555836"/>
    </source>
</evidence>
<protein>
    <submittedName>
        <fullName evidence="1">Uncharacterized protein</fullName>
    </submittedName>
</protein>
<dbReference type="AlphaFoldDB" id="A0A7Y0X6A0"/>
<feature type="non-terminal residue" evidence="1">
    <location>
        <position position="78"/>
    </location>
</feature>
<name>A0A7Y0X6A0_VIBPH</name>
<comment type="caution">
    <text evidence="1">The sequence shown here is derived from an EMBL/GenBank/DDBJ whole genome shotgun (WGS) entry which is preliminary data.</text>
</comment>
<gene>
    <name evidence="1" type="ORF">HKB21_13915</name>
</gene>